<protein>
    <recommendedName>
        <fullName evidence="1">Glycosyltransferase 61 catalytic domain-containing protein</fullName>
    </recommendedName>
</protein>
<dbReference type="EMBL" id="SDIL01000026">
    <property type="protein sequence ID" value="RXK39834.1"/>
    <property type="molecule type" value="Genomic_DNA"/>
</dbReference>
<comment type="caution">
    <text evidence="2">The sequence shown here is derived from an EMBL/GenBank/DDBJ whole genome shotgun (WGS) entry which is preliminary data.</text>
</comment>
<gene>
    <name evidence="2" type="ORF">M231_02889</name>
</gene>
<name>A0A4Q1BPJ8_TREME</name>
<dbReference type="AlphaFoldDB" id="A0A4Q1BPJ8"/>
<keyword evidence="3" id="KW-1185">Reference proteome</keyword>
<dbReference type="InParanoid" id="A0A4Q1BPJ8"/>
<proteinExistence type="predicted"/>
<dbReference type="OrthoDB" id="529273at2759"/>
<sequence length="440" mass="49446">MPSRIRTFVSAAVAAVILFTLYSYSGPVSIPSTENGSVYVSVGQITGYVKGIAGTTLWENIYLRNGTWFIITPIPQRMPSVGEIMCDSPLANRQHPPAGEDRLRFLHPNEAMEILGSTAVRKTGLSMFFNDEPGPNGQSFLAHYFHSEVFLSAWRVTVSAYGTADIPERLMYRTVPTDWRDKAGLTPWFQQTIMPRTAVEDAPLWIDKKNSGTTFVFDRRFAAHNHGNKVRVWNKMTMDLPDLPVPSTWMVPLRNALKAYALANGCDLHRHKAGIPVVTYVNRQMTSRRLVASDAEDLVMSLQDLEDRGEIEFNNAFMESIPRAEQFCLALKTDILVGVHGNGLSHQLWMRPGGAVLELMDTGGFAMDYALCADLMKHDYYAIRNDTYLHRTEWLLPNGQPMQQGSTFHSDHLRVYAPYVADLVSKLARSRSRPVSESDL</sequence>
<dbReference type="Pfam" id="PF04577">
    <property type="entry name" value="Glyco_transf_61"/>
    <property type="match status" value="1"/>
</dbReference>
<dbReference type="VEuPathDB" id="FungiDB:TREMEDRAFT_43468"/>
<evidence type="ECO:0000313" key="2">
    <source>
        <dbReference type="EMBL" id="RXK39834.1"/>
    </source>
</evidence>
<feature type="domain" description="Glycosyltransferase 61 catalytic" evidence="1">
    <location>
        <begin position="255"/>
        <end position="356"/>
    </location>
</feature>
<accession>A0A4Q1BPJ8</accession>
<evidence type="ECO:0000259" key="1">
    <source>
        <dbReference type="Pfam" id="PF04577"/>
    </source>
</evidence>
<reference evidence="2 3" key="1">
    <citation type="submission" date="2016-06" db="EMBL/GenBank/DDBJ databases">
        <title>Evolution of pathogenesis and genome organization in the Tremellales.</title>
        <authorList>
            <person name="Cuomo C."/>
            <person name="Litvintseva A."/>
            <person name="Heitman J."/>
            <person name="Chen Y."/>
            <person name="Sun S."/>
            <person name="Springer D."/>
            <person name="Dromer F."/>
            <person name="Young S."/>
            <person name="Zeng Q."/>
            <person name="Chapman S."/>
            <person name="Gujja S."/>
            <person name="Saif S."/>
            <person name="Birren B."/>
        </authorList>
    </citation>
    <scope>NUCLEOTIDE SEQUENCE [LARGE SCALE GENOMIC DNA]</scope>
    <source>
        <strain evidence="2 3">ATCC 28783</strain>
    </source>
</reference>
<dbReference type="InterPro" id="IPR049625">
    <property type="entry name" value="Glyco_transf_61_cat"/>
</dbReference>
<dbReference type="GO" id="GO:0016757">
    <property type="term" value="F:glycosyltransferase activity"/>
    <property type="evidence" value="ECO:0007669"/>
    <property type="project" value="InterPro"/>
</dbReference>
<evidence type="ECO:0000313" key="3">
    <source>
        <dbReference type="Proteomes" id="UP000289152"/>
    </source>
</evidence>
<dbReference type="Proteomes" id="UP000289152">
    <property type="component" value="Unassembled WGS sequence"/>
</dbReference>
<organism evidence="2 3">
    <name type="scientific">Tremella mesenterica</name>
    <name type="common">Jelly fungus</name>
    <dbReference type="NCBI Taxonomy" id="5217"/>
    <lineage>
        <taxon>Eukaryota</taxon>
        <taxon>Fungi</taxon>
        <taxon>Dikarya</taxon>
        <taxon>Basidiomycota</taxon>
        <taxon>Agaricomycotina</taxon>
        <taxon>Tremellomycetes</taxon>
        <taxon>Tremellales</taxon>
        <taxon>Tremellaceae</taxon>
        <taxon>Tremella</taxon>
    </lineage>
</organism>